<gene>
    <name evidence="11" type="ordered locus">Trebr_0221</name>
</gene>
<evidence type="ECO:0000256" key="5">
    <source>
        <dbReference type="ARBA" id="ARBA00022801"/>
    </source>
</evidence>
<evidence type="ECO:0000313" key="11">
    <source>
        <dbReference type="EMBL" id="AEE15671.1"/>
    </source>
</evidence>
<dbReference type="InterPro" id="IPR001431">
    <property type="entry name" value="Pept_M16_Zn_BS"/>
</dbReference>
<evidence type="ECO:0000256" key="2">
    <source>
        <dbReference type="ARBA" id="ARBA00007261"/>
    </source>
</evidence>
<reference evidence="12" key="1">
    <citation type="submission" date="2011-04" db="EMBL/GenBank/DDBJ databases">
        <title>The complete genome of Treponema brennaborense DSM 12168.</title>
        <authorList>
            <person name="Lucas S."/>
            <person name="Han J."/>
            <person name="Lapidus A."/>
            <person name="Bruce D."/>
            <person name="Goodwin L."/>
            <person name="Pitluck S."/>
            <person name="Peters L."/>
            <person name="Kyrpides N."/>
            <person name="Mavromatis K."/>
            <person name="Ivanova N."/>
            <person name="Mikhailova N."/>
            <person name="Pagani I."/>
            <person name="Teshima H."/>
            <person name="Detter J.C."/>
            <person name="Tapia R."/>
            <person name="Han C."/>
            <person name="Land M."/>
            <person name="Hauser L."/>
            <person name="Markowitz V."/>
            <person name="Cheng J.-F."/>
            <person name="Hugenholtz P."/>
            <person name="Woyke T."/>
            <person name="Wu D."/>
            <person name="Gronow S."/>
            <person name="Wellnitz S."/>
            <person name="Brambilla E."/>
            <person name="Klenk H.-P."/>
            <person name="Eisen J.A."/>
        </authorList>
    </citation>
    <scope>NUCLEOTIDE SEQUENCE [LARGE SCALE GENOMIC DNA]</scope>
    <source>
        <strain evidence="12">DSM 12168 / CIP 105900 / DD5/3</strain>
    </source>
</reference>
<dbReference type="SUPFAM" id="SSF63411">
    <property type="entry name" value="LuxS/MPP-like metallohydrolase"/>
    <property type="match status" value="4"/>
</dbReference>
<evidence type="ECO:0000256" key="4">
    <source>
        <dbReference type="ARBA" id="ARBA00022723"/>
    </source>
</evidence>
<evidence type="ECO:0000259" key="9">
    <source>
        <dbReference type="Pfam" id="PF00675"/>
    </source>
</evidence>
<evidence type="ECO:0000256" key="1">
    <source>
        <dbReference type="ARBA" id="ARBA00001947"/>
    </source>
</evidence>
<dbReference type="GO" id="GO:0004222">
    <property type="term" value="F:metalloendopeptidase activity"/>
    <property type="evidence" value="ECO:0007669"/>
    <property type="project" value="InterPro"/>
</dbReference>
<proteinExistence type="inferred from homology"/>
<dbReference type="PANTHER" id="PTHR43690:SF34">
    <property type="entry name" value="ZINC PROTEASE PQQL-LIKE"/>
    <property type="match status" value="1"/>
</dbReference>
<dbReference type="PROSITE" id="PS00143">
    <property type="entry name" value="INSULINASE"/>
    <property type="match status" value="1"/>
</dbReference>
<evidence type="ECO:0000256" key="3">
    <source>
        <dbReference type="ARBA" id="ARBA00022670"/>
    </source>
</evidence>
<dbReference type="PANTHER" id="PTHR43690">
    <property type="entry name" value="NARDILYSIN"/>
    <property type="match status" value="1"/>
</dbReference>
<dbReference type="GO" id="GO:0006508">
    <property type="term" value="P:proteolysis"/>
    <property type="evidence" value="ECO:0007669"/>
    <property type="project" value="UniProtKB-KW"/>
</dbReference>
<dbReference type="InterPro" id="IPR011249">
    <property type="entry name" value="Metalloenz_LuxS/M16"/>
</dbReference>
<dbReference type="InterPro" id="IPR011765">
    <property type="entry name" value="Pept_M16_N"/>
</dbReference>
<dbReference type="InterPro" id="IPR050626">
    <property type="entry name" value="Peptidase_M16"/>
</dbReference>
<keyword evidence="7" id="KW-0482">Metalloprotease</keyword>
<dbReference type="Proteomes" id="UP000006546">
    <property type="component" value="Chromosome"/>
</dbReference>
<keyword evidence="4" id="KW-0479">Metal-binding</keyword>
<protein>
    <submittedName>
        <fullName evidence="11">Peptidase M16 domain protein</fullName>
    </submittedName>
</protein>
<dbReference type="AlphaFoldDB" id="F4LLX9"/>
<dbReference type="HOGENOM" id="CLU_008156_0_0_12"/>
<keyword evidence="3" id="KW-0645">Protease</keyword>
<name>F4LLX9_TREBD</name>
<dbReference type="eggNOG" id="COG0612">
    <property type="taxonomic scope" value="Bacteria"/>
</dbReference>
<dbReference type="KEGG" id="tbe:Trebr_0221"/>
<feature type="domain" description="Peptidase M16 N-terminal" evidence="9">
    <location>
        <begin position="59"/>
        <end position="176"/>
    </location>
</feature>
<comment type="similarity">
    <text evidence="2 8">Belongs to the peptidase M16 family.</text>
</comment>
<organism evidence="11 12">
    <name type="scientific">Treponema brennaborense (strain DSM 12168 / CIP 105900 / DD5/3)</name>
    <dbReference type="NCBI Taxonomy" id="906968"/>
    <lineage>
        <taxon>Bacteria</taxon>
        <taxon>Pseudomonadati</taxon>
        <taxon>Spirochaetota</taxon>
        <taxon>Spirochaetia</taxon>
        <taxon>Spirochaetales</taxon>
        <taxon>Treponemataceae</taxon>
        <taxon>Treponema</taxon>
    </lineage>
</organism>
<dbReference type="InterPro" id="IPR007863">
    <property type="entry name" value="Peptidase_M16_C"/>
</dbReference>
<accession>F4LLX9</accession>
<keyword evidence="5" id="KW-0378">Hydrolase</keyword>
<dbReference type="Gene3D" id="3.30.830.10">
    <property type="entry name" value="Metalloenzyme, LuxS/M16 peptidase-like"/>
    <property type="match status" value="4"/>
</dbReference>
<sequence>MKTKSLQAALYRAVICLAAGFILAGCVSGTKPELSQPLEQDAAVLSGTLENGMSYYVKRNAKPENRIMLRLAVNAGSNMEEDDQKGVAHLVEHMAFNGSEHFAENELINYFESIGMAFGPEVNAYTSFDETVYMIEVPADNPEMLAQGMTVLRDWACGLLFDPVELDKERGVVTEEWRLRRGLSGRLSDKQIPFLLKDSRYAERLPIGDMEVIKNVSRERVVDFYEKWYRPELMSVVLVGDIDPAVMEQAIVSAMASVPASQKKVQRPEYDVKAQKEEAVLVIRDPEQPYTLIQILEQMPALKIETEAQFRQNLVYQTAFAIFNARLAELTYSDNPLWFDAAAFSTEMTRSSAFNALALVPKEGLFTQALTALLDELDRITQFGITESELDRVKRESLSAAEQDWLNRNNVESANVAAALVNHALTGQPVVSADTDYELMKRFIPSITAAEVDGAIRDGFTNRGTLFIAAVPDAAQDVPSDEEILNIWLTHKSEEPLTPYGENDIDRPLTSLPAAVGSVIATETVPGTNIVRRTLSNGAHVLTLKTDFKTNEVLFSAVSRGGASVAAEADVPSALLATDYLAMSGLNGFSATDLQKKLAGKQVSVSPYIGSYTEGLSGSAAATDLETLMQLVRSYFTEPYFTDTGWNNLTTTANLIASSRSAQPQTVFQDKITEILYGGSLRKSALTPEFAARLNRETAERIYRERFADAADFTFIFVGDFNEDELVSLAETYIATLPAAPVRAGENRTPEQAVFTEPEFPAGKPAATVRKGLEKQSSVFIAFGGRLPAADAETSRIETELFEMLRSLLDIRLRESIREDKSGTYGVSVNGSFYTYPERAYEMQISFGCEPGREQELADDVIAEIARLQTQLTDESYMTKLKETYRRTKETALKTNGYWISSVTQAVIEGTNPVAVSDTETIPTLVTPQTMRDLANTYLHTDNYVTVFLEPEI</sequence>
<keyword evidence="6" id="KW-0862">Zinc</keyword>
<dbReference type="PROSITE" id="PS51257">
    <property type="entry name" value="PROKAR_LIPOPROTEIN"/>
    <property type="match status" value="1"/>
</dbReference>
<comment type="cofactor">
    <cofactor evidence="1">
        <name>Zn(2+)</name>
        <dbReference type="ChEBI" id="CHEBI:29105"/>
    </cofactor>
</comment>
<keyword evidence="12" id="KW-1185">Reference proteome</keyword>
<dbReference type="GO" id="GO:0046872">
    <property type="term" value="F:metal ion binding"/>
    <property type="evidence" value="ECO:0007669"/>
    <property type="project" value="UniProtKB-KW"/>
</dbReference>
<evidence type="ECO:0000256" key="6">
    <source>
        <dbReference type="ARBA" id="ARBA00022833"/>
    </source>
</evidence>
<feature type="domain" description="Peptidase M16 C-terminal" evidence="10">
    <location>
        <begin position="215"/>
        <end position="395"/>
    </location>
</feature>
<dbReference type="STRING" id="906968.Trebr_0221"/>
<feature type="domain" description="Peptidase M16 C-terminal" evidence="10">
    <location>
        <begin position="696"/>
        <end position="876"/>
    </location>
</feature>
<evidence type="ECO:0000256" key="8">
    <source>
        <dbReference type="RuleBase" id="RU004447"/>
    </source>
</evidence>
<evidence type="ECO:0000313" key="12">
    <source>
        <dbReference type="Proteomes" id="UP000006546"/>
    </source>
</evidence>
<evidence type="ECO:0000256" key="7">
    <source>
        <dbReference type="ARBA" id="ARBA00023049"/>
    </source>
</evidence>
<dbReference type="RefSeq" id="WP_013757390.1">
    <property type="nucleotide sequence ID" value="NC_015500.1"/>
</dbReference>
<dbReference type="Pfam" id="PF00675">
    <property type="entry name" value="Peptidase_M16"/>
    <property type="match status" value="1"/>
</dbReference>
<evidence type="ECO:0000259" key="10">
    <source>
        <dbReference type="Pfam" id="PF05193"/>
    </source>
</evidence>
<dbReference type="Pfam" id="PF05193">
    <property type="entry name" value="Peptidase_M16_C"/>
    <property type="match status" value="2"/>
</dbReference>
<dbReference type="EMBL" id="CP002696">
    <property type="protein sequence ID" value="AEE15671.1"/>
    <property type="molecule type" value="Genomic_DNA"/>
</dbReference>
<dbReference type="OrthoDB" id="9811314at2"/>